<reference evidence="5 6" key="1">
    <citation type="submission" date="2019-03" db="EMBL/GenBank/DDBJ databases">
        <title>Genomic Encyclopedia of Type Strains, Phase IV (KMG-IV): sequencing the most valuable type-strain genomes for metagenomic binning, comparative biology and taxonomic classification.</title>
        <authorList>
            <person name="Goeker M."/>
        </authorList>
    </citation>
    <scope>NUCLEOTIDE SEQUENCE [LARGE SCALE GENOMIC DNA]</scope>
    <source>
        <strain evidence="5 6">DSM 24176</strain>
    </source>
</reference>
<comment type="similarity">
    <text evidence="2">Belongs to the peptidase S16 family.</text>
</comment>
<dbReference type="InterPro" id="IPR014721">
    <property type="entry name" value="Ribsml_uS5_D2-typ_fold_subgr"/>
</dbReference>
<dbReference type="EMBL" id="SMGQ01000017">
    <property type="protein sequence ID" value="TCK87938.1"/>
    <property type="molecule type" value="Genomic_DNA"/>
</dbReference>
<dbReference type="InterPro" id="IPR027065">
    <property type="entry name" value="Lon_Prtase"/>
</dbReference>
<sequence>MKEILRIAYNDLCVNIDHQSINIDKKNLSLFGQEKAIEALEFGLQINSKGYNIFLAGETGINKEKFIQHYLKTIASKQPIPNDWCYVYNFEDELNPIAISLPAGEGIIFKENVKHTIENLIEEINRWIDSEEYKEVKDKIKEEYYNEGELLLNNIKDRADSLGFYPQISESGFYFIPIIEGKKISEKAYDDLTVEEQEKIISNLSIIEEESEKIMEQVKDIKAKSEKKIEALEEDILHRIIDNAFIDSIKNYNNHNKIKKFLEDLKKDLTKDIYELIDTKETESEDLKTLISSLTKEKEDLPKKYEVNLFVDNSCLKGAPVIYCYNPTFNNIVGKVEFDNELGNLVTDFTKIKCGALHQANGGYLILNIKEVLNNTFVWDYLKKTIINETIEYENIREKLGGIPLTGLKPEEISLSTKIILMGSQSIYELLYYYDEDFEDLFKVLVEVEEDIIKDEKNMNMLLNYMDDYVKKNNLYPLNYKAKEKLLFYAIKMSGNKNKISTKVKYIENIIQESNYWCKKQRKKVIGEEHTTKAIMEKDKRISLIKEKVYEMIQDNKIKIDIEGSAIGQINGLAIMKYGEVCFAKPTRITATTYMGQSGMINIEKEAGLSGAIHSKGINILAGYLGQKYAQDSPLSLSCRICFEQNYSGIDGDSASSTELYAILSSLAQLPIKQYLAVTGSVDQKGNIQPIGGVIEKVEGFYDICKLKGFNNRQGVMIPKDNLEELILRDDILEDIKNKKFHIYAISTIEEGIELLTDKKIEEIDLLINTKLQKYYKNSIK</sequence>
<evidence type="ECO:0000259" key="4">
    <source>
        <dbReference type="PROSITE" id="PS51786"/>
    </source>
</evidence>
<dbReference type="Pfam" id="PF05362">
    <property type="entry name" value="Lon_C"/>
    <property type="match status" value="1"/>
</dbReference>
<keyword evidence="3" id="KW-0175">Coiled coil</keyword>
<feature type="domain" description="Lon proteolytic" evidence="4">
    <location>
        <begin position="564"/>
        <end position="759"/>
    </location>
</feature>
<protein>
    <recommendedName>
        <fullName evidence="2">endopeptidase La</fullName>
        <ecNumber evidence="2">3.4.21.53</ecNumber>
    </recommendedName>
</protein>
<dbReference type="Pfam" id="PF13654">
    <property type="entry name" value="AAA_32"/>
    <property type="match status" value="1"/>
</dbReference>
<proteinExistence type="inferred from homology"/>
<dbReference type="SUPFAM" id="SSF54211">
    <property type="entry name" value="Ribosomal protein S5 domain 2-like"/>
    <property type="match status" value="1"/>
</dbReference>
<dbReference type="Proteomes" id="UP000294545">
    <property type="component" value="Unassembled WGS sequence"/>
</dbReference>
<dbReference type="Pfam" id="PF20436">
    <property type="entry name" value="LonB_AAA-LID"/>
    <property type="match status" value="1"/>
</dbReference>
<accession>A0A4R1M6Q2</accession>
<dbReference type="GO" id="GO:0030163">
    <property type="term" value="P:protein catabolic process"/>
    <property type="evidence" value="ECO:0007669"/>
    <property type="project" value="InterPro"/>
</dbReference>
<dbReference type="Gene3D" id="1.10.8.60">
    <property type="match status" value="1"/>
</dbReference>
<comment type="caution">
    <text evidence="5">The sequence shown here is derived from an EMBL/GenBank/DDBJ whole genome shotgun (WGS) entry which is preliminary data.</text>
</comment>
<dbReference type="InterPro" id="IPR041699">
    <property type="entry name" value="AAA_32"/>
</dbReference>
<dbReference type="OrthoDB" id="9758568at2"/>
<dbReference type="GO" id="GO:0006508">
    <property type="term" value="P:proteolysis"/>
    <property type="evidence" value="ECO:0007669"/>
    <property type="project" value="UniProtKB-KW"/>
</dbReference>
<dbReference type="Gene3D" id="3.30.230.10">
    <property type="match status" value="1"/>
</dbReference>
<dbReference type="RefSeq" id="WP_132283247.1">
    <property type="nucleotide sequence ID" value="NZ_SMGQ01000017.1"/>
</dbReference>
<dbReference type="Gene3D" id="3.40.50.300">
    <property type="entry name" value="P-loop containing nucleotide triphosphate hydrolases"/>
    <property type="match status" value="2"/>
</dbReference>
<dbReference type="PANTHER" id="PTHR10046">
    <property type="entry name" value="ATP DEPENDENT LON PROTEASE FAMILY MEMBER"/>
    <property type="match status" value="1"/>
</dbReference>
<dbReference type="InterPro" id="IPR027417">
    <property type="entry name" value="P-loop_NTPase"/>
</dbReference>
<dbReference type="GO" id="GO:0004252">
    <property type="term" value="F:serine-type endopeptidase activity"/>
    <property type="evidence" value="ECO:0007669"/>
    <property type="project" value="UniProtKB-UniRule"/>
</dbReference>
<dbReference type="InterPro" id="IPR046843">
    <property type="entry name" value="LonB_AAA-LID"/>
</dbReference>
<dbReference type="InterPro" id="IPR020568">
    <property type="entry name" value="Ribosomal_Su5_D2-typ_SF"/>
</dbReference>
<organism evidence="5 6">
    <name type="scientific">Natranaerovirga hydrolytica</name>
    <dbReference type="NCBI Taxonomy" id="680378"/>
    <lineage>
        <taxon>Bacteria</taxon>
        <taxon>Bacillati</taxon>
        <taxon>Bacillota</taxon>
        <taxon>Clostridia</taxon>
        <taxon>Lachnospirales</taxon>
        <taxon>Natranaerovirgaceae</taxon>
        <taxon>Natranaerovirga</taxon>
    </lineage>
</organism>
<evidence type="ECO:0000256" key="3">
    <source>
        <dbReference type="SAM" id="Coils"/>
    </source>
</evidence>
<dbReference type="EC" id="3.4.21.53" evidence="2"/>
<dbReference type="AlphaFoldDB" id="A0A4R1M6Q2"/>
<dbReference type="Pfam" id="PF20437">
    <property type="entry name" value="LonC_helical"/>
    <property type="match status" value="1"/>
</dbReference>
<feature type="coiled-coil region" evidence="3">
    <location>
        <begin position="204"/>
        <end position="235"/>
    </location>
</feature>
<dbReference type="InterPro" id="IPR008269">
    <property type="entry name" value="Lon_proteolytic"/>
</dbReference>
<keyword evidence="2" id="KW-0720">Serine protease</keyword>
<evidence type="ECO:0000313" key="5">
    <source>
        <dbReference type="EMBL" id="TCK87938.1"/>
    </source>
</evidence>
<evidence type="ECO:0000256" key="2">
    <source>
        <dbReference type="PROSITE-ProRule" id="PRU01122"/>
    </source>
</evidence>
<keyword evidence="2" id="KW-0378">Hydrolase</keyword>
<gene>
    <name evidence="5" type="ORF">EDC19_2585</name>
</gene>
<dbReference type="InterPro" id="IPR046844">
    <property type="entry name" value="Lon-like_helical"/>
</dbReference>
<evidence type="ECO:0000256" key="1">
    <source>
        <dbReference type="ARBA" id="ARBA00022670"/>
    </source>
</evidence>
<feature type="active site" evidence="2">
    <location>
        <position position="654"/>
    </location>
</feature>
<feature type="active site" evidence="2">
    <location>
        <position position="697"/>
    </location>
</feature>
<dbReference type="PRINTS" id="PR00830">
    <property type="entry name" value="ENDOLAPTASE"/>
</dbReference>
<keyword evidence="6" id="KW-1185">Reference proteome</keyword>
<name>A0A4R1M6Q2_9FIRM</name>
<comment type="catalytic activity">
    <reaction evidence="2">
        <text>Hydrolysis of proteins in presence of ATP.</text>
        <dbReference type="EC" id="3.4.21.53"/>
    </reaction>
</comment>
<dbReference type="GO" id="GO:0005524">
    <property type="term" value="F:ATP binding"/>
    <property type="evidence" value="ECO:0007669"/>
    <property type="project" value="InterPro"/>
</dbReference>
<keyword evidence="1 2" id="KW-0645">Protease</keyword>
<dbReference type="PROSITE" id="PS51786">
    <property type="entry name" value="LON_PROTEOLYTIC"/>
    <property type="match status" value="1"/>
</dbReference>
<dbReference type="GO" id="GO:0004176">
    <property type="term" value="F:ATP-dependent peptidase activity"/>
    <property type="evidence" value="ECO:0007669"/>
    <property type="project" value="UniProtKB-UniRule"/>
</dbReference>
<evidence type="ECO:0000313" key="6">
    <source>
        <dbReference type="Proteomes" id="UP000294545"/>
    </source>
</evidence>